<proteinExistence type="predicted"/>
<organism evidence="2 3">
    <name type="scientific">Actinokineospora spheciospongiae</name>
    <dbReference type="NCBI Taxonomy" id="909613"/>
    <lineage>
        <taxon>Bacteria</taxon>
        <taxon>Bacillati</taxon>
        <taxon>Actinomycetota</taxon>
        <taxon>Actinomycetes</taxon>
        <taxon>Pseudonocardiales</taxon>
        <taxon>Pseudonocardiaceae</taxon>
        <taxon>Actinokineospora</taxon>
    </lineage>
</organism>
<dbReference type="AlphaFoldDB" id="W7IIP3"/>
<evidence type="ECO:0000313" key="3">
    <source>
        <dbReference type="Proteomes" id="UP000019277"/>
    </source>
</evidence>
<sequence>MTDVRTHCLTTLAKVARAGWPTTLRMALLMVTFAAVLAAAATVLPTF</sequence>
<feature type="transmembrane region" description="Helical" evidence="1">
    <location>
        <begin position="24"/>
        <end position="44"/>
    </location>
</feature>
<keyword evidence="1" id="KW-0472">Membrane</keyword>
<dbReference type="Proteomes" id="UP000019277">
    <property type="component" value="Unassembled WGS sequence"/>
</dbReference>
<comment type="caution">
    <text evidence="2">The sequence shown here is derived from an EMBL/GenBank/DDBJ whole genome shotgun (WGS) entry which is preliminary data.</text>
</comment>
<gene>
    <name evidence="2" type="ORF">UO65_4629</name>
</gene>
<dbReference type="EMBL" id="AYXG01000173">
    <property type="protein sequence ID" value="EWC60063.1"/>
    <property type="molecule type" value="Genomic_DNA"/>
</dbReference>
<keyword evidence="1" id="KW-1133">Transmembrane helix</keyword>
<evidence type="ECO:0000256" key="1">
    <source>
        <dbReference type="SAM" id="Phobius"/>
    </source>
</evidence>
<reference evidence="2 3" key="1">
    <citation type="journal article" date="2014" name="Genome Announc.">
        <title>Draft Genome Sequence of the Antitrypanosomally Active Sponge-Associated Bacterium Actinokineospora sp. Strain EG49.</title>
        <authorList>
            <person name="Harjes J."/>
            <person name="Ryu T."/>
            <person name="Abdelmohsen U.R."/>
            <person name="Moitinho-Silva L."/>
            <person name="Horn H."/>
            <person name="Ravasi T."/>
            <person name="Hentschel U."/>
        </authorList>
    </citation>
    <scope>NUCLEOTIDE SEQUENCE [LARGE SCALE GENOMIC DNA]</scope>
    <source>
        <strain evidence="2 3">EG49</strain>
    </source>
</reference>
<dbReference type="STRING" id="909613.UO65_4629"/>
<evidence type="ECO:0000313" key="2">
    <source>
        <dbReference type="EMBL" id="EWC60063.1"/>
    </source>
</evidence>
<accession>W7IIP3</accession>
<dbReference type="RefSeq" id="WP_161784496.1">
    <property type="nucleotide sequence ID" value="NZ_AYXG01000173.1"/>
</dbReference>
<keyword evidence="3" id="KW-1185">Reference proteome</keyword>
<accession>A0A8E3BIQ2</accession>
<protein>
    <submittedName>
        <fullName evidence="2">Uncharacterized protein</fullName>
    </submittedName>
</protein>
<keyword evidence="1" id="KW-0812">Transmembrane</keyword>
<name>W7IIP3_9PSEU</name>